<feature type="signal peptide" evidence="1">
    <location>
        <begin position="1"/>
        <end position="23"/>
    </location>
</feature>
<keyword evidence="3" id="KW-1185">Reference proteome</keyword>
<proteinExistence type="predicted"/>
<dbReference type="Gene3D" id="2.60.120.560">
    <property type="entry name" value="Exo-inulinase, domain 1"/>
    <property type="match status" value="1"/>
</dbReference>
<comment type="caution">
    <text evidence="2">The sequence shown here is derived from an EMBL/GenBank/DDBJ whole genome shotgun (WGS) entry which is preliminary data.</text>
</comment>
<keyword evidence="1" id="KW-0732">Signal</keyword>
<dbReference type="AlphaFoldDB" id="I2GK56"/>
<dbReference type="STRING" id="1185876.BN8_03439"/>
<dbReference type="EMBL" id="CAIT01000006">
    <property type="protein sequence ID" value="CCH54281.1"/>
    <property type="molecule type" value="Genomic_DNA"/>
</dbReference>
<name>I2GK56_9BACT</name>
<reference evidence="2 3" key="1">
    <citation type="journal article" date="2012" name="J. Bacteriol.">
        <title>Genome Sequence of the Filamentous Bacterium Fibrisoma limi BUZ 3T.</title>
        <authorList>
            <person name="Filippini M."/>
            <person name="Qi W."/>
            <person name="Jaenicke S."/>
            <person name="Goesmann A."/>
            <person name="Smits T.H."/>
            <person name="Bagheri H.C."/>
        </authorList>
    </citation>
    <scope>NUCLEOTIDE SEQUENCE [LARGE SCALE GENOMIC DNA]</scope>
    <source>
        <strain evidence="3">BUZ 3T</strain>
    </source>
</reference>
<dbReference type="Proteomes" id="UP000009309">
    <property type="component" value="Unassembled WGS sequence"/>
</dbReference>
<accession>I2GK56</accession>
<evidence type="ECO:0000313" key="3">
    <source>
        <dbReference type="Proteomes" id="UP000009309"/>
    </source>
</evidence>
<feature type="chain" id="PRO_5003658538" evidence="1">
    <location>
        <begin position="24"/>
        <end position="95"/>
    </location>
</feature>
<evidence type="ECO:0000313" key="2">
    <source>
        <dbReference type="EMBL" id="CCH54281.1"/>
    </source>
</evidence>
<dbReference type="RefSeq" id="WP_009282861.1">
    <property type="nucleotide sequence ID" value="NZ_CAIT01000006.1"/>
</dbReference>
<sequence length="95" mass="10838">MKKNLIFVSVQLLALALTLSTLAQPNLPKRATPLLKADLSNALDEKKVWRFEDGILTASADEQLWTKQQYENFVLELDFKMKKRPTVACLYMPAI</sequence>
<dbReference type="OrthoDB" id="1430606at2"/>
<evidence type="ECO:0000256" key="1">
    <source>
        <dbReference type="SAM" id="SignalP"/>
    </source>
</evidence>
<protein>
    <submittedName>
        <fullName evidence="2">Uncharacterized protein</fullName>
    </submittedName>
</protein>
<gene>
    <name evidence="2" type="ORF">BN8_03439</name>
</gene>
<organism evidence="2 3">
    <name type="scientific">Fibrisoma limi BUZ 3</name>
    <dbReference type="NCBI Taxonomy" id="1185876"/>
    <lineage>
        <taxon>Bacteria</taxon>
        <taxon>Pseudomonadati</taxon>
        <taxon>Bacteroidota</taxon>
        <taxon>Cytophagia</taxon>
        <taxon>Cytophagales</taxon>
        <taxon>Spirosomataceae</taxon>
        <taxon>Fibrisoma</taxon>
    </lineage>
</organism>